<sequence length="248" mass="26890">MSEALRKAISILDALRDAPDDLSARDLAVRLDIPKSTAQRLLQTLEESRMAMQDPVSRKYRLGPHTLALGMAYRERLDLRNAALPHMRALRDATDETIGLSVAMGAQRMFIEEVQSQSELRTHSELGHPYPLWAGAPGRVLLAHLLPAEIDAALNKAGDAPWQAIRLRGRDEFAARLAEIRSTGHDRAFDETISGVSAIAVPVHDASARAVAALSVSGPSARMSDAEMDRILPETLAAAERISHGLGG</sequence>
<keyword evidence="3" id="KW-0804">Transcription</keyword>
<accession>A0A558AL66</accession>
<protein>
    <submittedName>
        <fullName evidence="6">IclR family transcriptional regulator</fullName>
    </submittedName>
</protein>
<dbReference type="GO" id="GO:0045892">
    <property type="term" value="P:negative regulation of DNA-templated transcription"/>
    <property type="evidence" value="ECO:0007669"/>
    <property type="project" value="TreeGrafter"/>
</dbReference>
<dbReference type="SUPFAM" id="SSF46785">
    <property type="entry name" value="Winged helix' DNA-binding domain"/>
    <property type="match status" value="1"/>
</dbReference>
<dbReference type="PANTHER" id="PTHR30136:SF35">
    <property type="entry name" value="HTH-TYPE TRANSCRIPTIONAL REGULATOR RV1719"/>
    <property type="match status" value="1"/>
</dbReference>
<evidence type="ECO:0000313" key="7">
    <source>
        <dbReference type="Proteomes" id="UP000318578"/>
    </source>
</evidence>
<dbReference type="SMART" id="SM00346">
    <property type="entry name" value="HTH_ICLR"/>
    <property type="match status" value="1"/>
</dbReference>
<feature type="domain" description="IclR-ED" evidence="5">
    <location>
        <begin position="65"/>
        <end position="248"/>
    </location>
</feature>
<comment type="caution">
    <text evidence="6">The sequence shown here is derived from an EMBL/GenBank/DDBJ whole genome shotgun (WGS) entry which is preliminary data.</text>
</comment>
<keyword evidence="2" id="KW-0238">DNA-binding</keyword>
<evidence type="ECO:0000259" key="4">
    <source>
        <dbReference type="PROSITE" id="PS51077"/>
    </source>
</evidence>
<proteinExistence type="predicted"/>
<dbReference type="EMBL" id="VJZA01000004">
    <property type="protein sequence ID" value="TVT25006.1"/>
    <property type="molecule type" value="Genomic_DNA"/>
</dbReference>
<dbReference type="InterPro" id="IPR029016">
    <property type="entry name" value="GAF-like_dom_sf"/>
</dbReference>
<dbReference type="OrthoDB" id="9807558at2"/>
<keyword evidence="7" id="KW-1185">Reference proteome</keyword>
<evidence type="ECO:0000256" key="3">
    <source>
        <dbReference type="ARBA" id="ARBA00023163"/>
    </source>
</evidence>
<evidence type="ECO:0000256" key="2">
    <source>
        <dbReference type="ARBA" id="ARBA00023125"/>
    </source>
</evidence>
<dbReference type="GO" id="GO:0003677">
    <property type="term" value="F:DNA binding"/>
    <property type="evidence" value="ECO:0007669"/>
    <property type="project" value="UniProtKB-KW"/>
</dbReference>
<dbReference type="Pfam" id="PF01614">
    <property type="entry name" value="IclR_C"/>
    <property type="match status" value="1"/>
</dbReference>
<gene>
    <name evidence="6" type="ORF">FNH06_04085</name>
</gene>
<dbReference type="InterPro" id="IPR036390">
    <property type="entry name" value="WH_DNA-bd_sf"/>
</dbReference>
<dbReference type="Pfam" id="PF09339">
    <property type="entry name" value="HTH_IclR"/>
    <property type="match status" value="1"/>
</dbReference>
<feature type="domain" description="HTH iclR-type" evidence="4">
    <location>
        <begin position="2"/>
        <end position="64"/>
    </location>
</feature>
<dbReference type="RefSeq" id="WP_144633765.1">
    <property type="nucleotide sequence ID" value="NZ_BNAX01000032.1"/>
</dbReference>
<evidence type="ECO:0000313" key="6">
    <source>
        <dbReference type="EMBL" id="TVT25006.1"/>
    </source>
</evidence>
<dbReference type="PROSITE" id="PS51078">
    <property type="entry name" value="ICLR_ED"/>
    <property type="match status" value="1"/>
</dbReference>
<dbReference type="InterPro" id="IPR036388">
    <property type="entry name" value="WH-like_DNA-bd_sf"/>
</dbReference>
<dbReference type="InterPro" id="IPR014757">
    <property type="entry name" value="Tscrpt_reg_IclR_C"/>
</dbReference>
<reference evidence="6 7" key="1">
    <citation type="submission" date="2019-07" db="EMBL/GenBank/DDBJ databases">
        <title>New species of Amycolatopsis and Streptomyces.</title>
        <authorList>
            <person name="Duangmal K."/>
            <person name="Teo W.F.A."/>
            <person name="Lipun K."/>
        </authorList>
    </citation>
    <scope>NUCLEOTIDE SEQUENCE [LARGE SCALE GENOMIC DNA]</scope>
    <source>
        <strain evidence="6 7">JCM 30562</strain>
    </source>
</reference>
<name>A0A558AL66_9PSEU</name>
<dbReference type="GO" id="GO:0003700">
    <property type="term" value="F:DNA-binding transcription factor activity"/>
    <property type="evidence" value="ECO:0007669"/>
    <property type="project" value="TreeGrafter"/>
</dbReference>
<dbReference type="SUPFAM" id="SSF55781">
    <property type="entry name" value="GAF domain-like"/>
    <property type="match status" value="1"/>
</dbReference>
<keyword evidence="1" id="KW-0805">Transcription regulation</keyword>
<dbReference type="InterPro" id="IPR005471">
    <property type="entry name" value="Tscrpt_reg_IclR_N"/>
</dbReference>
<dbReference type="Proteomes" id="UP000318578">
    <property type="component" value="Unassembled WGS sequence"/>
</dbReference>
<dbReference type="PROSITE" id="PS51077">
    <property type="entry name" value="HTH_ICLR"/>
    <property type="match status" value="1"/>
</dbReference>
<dbReference type="InterPro" id="IPR050707">
    <property type="entry name" value="HTH_MetabolicPath_Reg"/>
</dbReference>
<evidence type="ECO:0000259" key="5">
    <source>
        <dbReference type="PROSITE" id="PS51078"/>
    </source>
</evidence>
<dbReference type="PANTHER" id="PTHR30136">
    <property type="entry name" value="HELIX-TURN-HELIX TRANSCRIPTIONAL REGULATOR, ICLR FAMILY"/>
    <property type="match status" value="1"/>
</dbReference>
<evidence type="ECO:0000256" key="1">
    <source>
        <dbReference type="ARBA" id="ARBA00023015"/>
    </source>
</evidence>
<dbReference type="AlphaFoldDB" id="A0A558AL66"/>
<dbReference type="Gene3D" id="1.10.10.10">
    <property type="entry name" value="Winged helix-like DNA-binding domain superfamily/Winged helix DNA-binding domain"/>
    <property type="match status" value="1"/>
</dbReference>
<organism evidence="6 7">
    <name type="scientific">Amycolatopsis acidiphila</name>
    <dbReference type="NCBI Taxonomy" id="715473"/>
    <lineage>
        <taxon>Bacteria</taxon>
        <taxon>Bacillati</taxon>
        <taxon>Actinomycetota</taxon>
        <taxon>Actinomycetes</taxon>
        <taxon>Pseudonocardiales</taxon>
        <taxon>Pseudonocardiaceae</taxon>
        <taxon>Amycolatopsis</taxon>
    </lineage>
</organism>
<dbReference type="Gene3D" id="3.30.450.40">
    <property type="match status" value="1"/>
</dbReference>